<reference evidence="1 2" key="1">
    <citation type="submission" date="2016-10" db="EMBL/GenBank/DDBJ databases">
        <authorList>
            <person name="de Groot N.N."/>
        </authorList>
    </citation>
    <scope>NUCLEOTIDE SEQUENCE [LARGE SCALE GENOMIC DNA]</scope>
    <source>
        <strain evidence="1 2">DSM 22489</strain>
    </source>
</reference>
<evidence type="ECO:0000313" key="2">
    <source>
        <dbReference type="Proteomes" id="UP000236728"/>
    </source>
</evidence>
<protein>
    <submittedName>
        <fullName evidence="1">Uncharacterized protein</fullName>
    </submittedName>
</protein>
<dbReference type="Proteomes" id="UP000236728">
    <property type="component" value="Unassembled WGS sequence"/>
</dbReference>
<evidence type="ECO:0000313" key="1">
    <source>
        <dbReference type="EMBL" id="SEG63282.1"/>
    </source>
</evidence>
<accession>A0A1H6BRM8</accession>
<proteinExistence type="predicted"/>
<sequence>MGTTHQRGYVTPRGKQWYGYYRKVVNDPATNEQKSVRIPVSLGRNRR</sequence>
<organism evidence="1 2">
    <name type="scientific">Bryocella elongata</name>
    <dbReference type="NCBI Taxonomy" id="863522"/>
    <lineage>
        <taxon>Bacteria</taxon>
        <taxon>Pseudomonadati</taxon>
        <taxon>Acidobacteriota</taxon>
        <taxon>Terriglobia</taxon>
        <taxon>Terriglobales</taxon>
        <taxon>Acidobacteriaceae</taxon>
        <taxon>Bryocella</taxon>
    </lineage>
</organism>
<dbReference type="AlphaFoldDB" id="A0A1H6BRM8"/>
<dbReference type="EMBL" id="FNVA01000007">
    <property type="protein sequence ID" value="SEG63282.1"/>
    <property type="molecule type" value="Genomic_DNA"/>
</dbReference>
<gene>
    <name evidence="1" type="ORF">SAMN05421819_3962</name>
</gene>
<name>A0A1H6BRM8_9BACT</name>
<keyword evidence="2" id="KW-1185">Reference proteome</keyword>